<gene>
    <name evidence="1" type="ORF">VP01_8917g2</name>
</gene>
<reference evidence="1 2" key="1">
    <citation type="submission" date="2015-08" db="EMBL/GenBank/DDBJ databases">
        <title>Next Generation Sequencing and Analysis of the Genome of Puccinia sorghi L Schw, the Causal Agent of Maize Common Rust.</title>
        <authorList>
            <person name="Rochi L."/>
            <person name="Burguener G."/>
            <person name="Darino M."/>
            <person name="Turjanski A."/>
            <person name="Kreff E."/>
            <person name="Dieguez M.J."/>
            <person name="Sacco F."/>
        </authorList>
    </citation>
    <scope>NUCLEOTIDE SEQUENCE [LARGE SCALE GENOMIC DNA]</scope>
    <source>
        <strain evidence="1 2">RO10H11247</strain>
    </source>
</reference>
<dbReference type="OrthoDB" id="2280777at2759"/>
<evidence type="ECO:0000313" key="2">
    <source>
        <dbReference type="Proteomes" id="UP000037035"/>
    </source>
</evidence>
<dbReference type="STRING" id="27349.A0A0L6U859"/>
<keyword evidence="2" id="KW-1185">Reference proteome</keyword>
<name>A0A0L6U859_9BASI</name>
<dbReference type="VEuPathDB" id="FungiDB:VP01_8917g2"/>
<comment type="caution">
    <text evidence="1">The sequence shown here is derived from an EMBL/GenBank/DDBJ whole genome shotgun (WGS) entry which is preliminary data.</text>
</comment>
<organism evidence="1 2">
    <name type="scientific">Puccinia sorghi</name>
    <dbReference type="NCBI Taxonomy" id="27349"/>
    <lineage>
        <taxon>Eukaryota</taxon>
        <taxon>Fungi</taxon>
        <taxon>Dikarya</taxon>
        <taxon>Basidiomycota</taxon>
        <taxon>Pucciniomycotina</taxon>
        <taxon>Pucciniomycetes</taxon>
        <taxon>Pucciniales</taxon>
        <taxon>Pucciniaceae</taxon>
        <taxon>Puccinia</taxon>
    </lineage>
</organism>
<sequence>MQRPSASTKQRGPKSKLTTDVLTSVLLWLEENPTTTLKKMSEHIREEFDISVTPEAIQKTLKTVDITWKTLTQIPSKWNKAAFLEQRHDYMLN</sequence>
<dbReference type="Proteomes" id="UP000037035">
    <property type="component" value="Unassembled WGS sequence"/>
</dbReference>
<evidence type="ECO:0008006" key="3">
    <source>
        <dbReference type="Google" id="ProtNLM"/>
    </source>
</evidence>
<accession>A0A0L6U859</accession>
<dbReference type="EMBL" id="LAVV01014512">
    <property type="protein sequence ID" value="KNZ44701.1"/>
    <property type="molecule type" value="Genomic_DNA"/>
</dbReference>
<evidence type="ECO:0000313" key="1">
    <source>
        <dbReference type="EMBL" id="KNZ44701.1"/>
    </source>
</evidence>
<proteinExistence type="predicted"/>
<protein>
    <recommendedName>
        <fullName evidence="3">Transposase Tc1-like domain-containing protein</fullName>
    </recommendedName>
</protein>
<dbReference type="AlphaFoldDB" id="A0A0L6U859"/>